<gene>
    <name evidence="2" type="ORF">BN874_160007</name>
</gene>
<name>A0A7U7GA22_9GAMM</name>
<dbReference type="Proteomes" id="UP000019184">
    <property type="component" value="Unassembled WGS sequence"/>
</dbReference>
<dbReference type="EMBL" id="CBTK010000068">
    <property type="protein sequence ID" value="CDH44251.1"/>
    <property type="molecule type" value="Genomic_DNA"/>
</dbReference>
<organism evidence="2 3">
    <name type="scientific">Candidatus Contendobacter odensis Run_B_J11</name>
    <dbReference type="NCBI Taxonomy" id="1400861"/>
    <lineage>
        <taxon>Bacteria</taxon>
        <taxon>Pseudomonadati</taxon>
        <taxon>Pseudomonadota</taxon>
        <taxon>Gammaproteobacteria</taxon>
        <taxon>Candidatus Competibacteraceae</taxon>
        <taxon>Candidatus Contendibacter</taxon>
    </lineage>
</organism>
<proteinExistence type="predicted"/>
<dbReference type="OrthoDB" id="6956264at2"/>
<evidence type="ECO:0000313" key="3">
    <source>
        <dbReference type="Proteomes" id="UP000019184"/>
    </source>
</evidence>
<dbReference type="Pfam" id="PF18478">
    <property type="entry name" value="PIN_10"/>
    <property type="match status" value="1"/>
</dbReference>
<dbReference type="InterPro" id="IPR041375">
    <property type="entry name" value="VapC45_PIN-like"/>
</dbReference>
<evidence type="ECO:0000259" key="1">
    <source>
        <dbReference type="Pfam" id="PF18478"/>
    </source>
</evidence>
<keyword evidence="3" id="KW-1185">Reference proteome</keyword>
<evidence type="ECO:0000313" key="2">
    <source>
        <dbReference type="EMBL" id="CDH44251.1"/>
    </source>
</evidence>
<sequence>MSIVFFTDRDLGKQFPELLFQAGLTVEKHADHFADITKDEEWLTEVGRRGWYVITHDQRIRYKPNEKAAVLQAEVGLFVLIGTAPFPELAKNFIVTFPKIEQFIKKHSRPFIAKIYRPSEKVKMTKSDHPGRVEMWLSDAEWREENKRDSLE</sequence>
<comment type="caution">
    <text evidence="2">The sequence shown here is derived from an EMBL/GenBank/DDBJ whole genome shotgun (WGS) entry which is preliminary data.</text>
</comment>
<reference evidence="2 3" key="1">
    <citation type="journal article" date="2014" name="ISME J.">
        <title>Candidatus Competibacter-lineage genomes retrieved from metagenomes reveal functional metabolic diversity.</title>
        <authorList>
            <person name="McIlroy S.J."/>
            <person name="Albertsen M."/>
            <person name="Andresen E.K."/>
            <person name="Saunders A.M."/>
            <person name="Kristiansen R."/>
            <person name="Stokholm-Bjerregaard M."/>
            <person name="Nielsen K.L."/>
            <person name="Nielsen P.H."/>
        </authorList>
    </citation>
    <scope>NUCLEOTIDE SEQUENCE [LARGE SCALE GENOMIC DNA]</scope>
    <source>
        <strain evidence="2 3">Run_B_J11</strain>
    </source>
</reference>
<accession>A0A7U7GA22</accession>
<dbReference type="AlphaFoldDB" id="A0A7U7GA22"/>
<protein>
    <recommendedName>
        <fullName evidence="1">VapC45 PIN like domain-containing protein</fullName>
    </recommendedName>
</protein>
<feature type="domain" description="VapC45 PIN like" evidence="1">
    <location>
        <begin position="4"/>
        <end position="80"/>
    </location>
</feature>